<keyword evidence="5" id="KW-0234">DNA repair</keyword>
<dbReference type="PANTHER" id="PTHR10815">
    <property type="entry name" value="METHYLATED-DNA--PROTEIN-CYSTEINE METHYLTRANSFERASE"/>
    <property type="match status" value="1"/>
</dbReference>
<keyword evidence="3 8" id="KW-0808">Transferase</keyword>
<dbReference type="RefSeq" id="WP_341366673.1">
    <property type="nucleotide sequence ID" value="NZ_CP150951.2"/>
</dbReference>
<dbReference type="SUPFAM" id="SSF46767">
    <property type="entry name" value="Methylated DNA-protein cysteine methyltransferase, C-terminal domain"/>
    <property type="match status" value="1"/>
</dbReference>
<sequence>MPGLICESSPVGGLGLDAADGAITQLHWGRPGNLTKGALFERAKGELTAYFAGDLREFTLPLRSRGSVFQQAFYAALCAIPYGYTRTYGDLAKELSVPAQAIGQACGGNPIAILIPCHRVLGATGLGGFSGEGGVEAKVALLRLEGAAGLLI</sequence>
<protein>
    <submittedName>
        <fullName evidence="8">Methylated-DNA--[protein]-cysteine S-methyltransferase</fullName>
        <ecNumber evidence="8">2.1.1.63</ecNumber>
    </submittedName>
</protein>
<evidence type="ECO:0000256" key="3">
    <source>
        <dbReference type="ARBA" id="ARBA00022679"/>
    </source>
</evidence>
<evidence type="ECO:0000256" key="5">
    <source>
        <dbReference type="ARBA" id="ARBA00023204"/>
    </source>
</evidence>
<gene>
    <name evidence="8" type="ORF">AABB29_17170</name>
</gene>
<dbReference type="Pfam" id="PF01035">
    <property type="entry name" value="DNA_binding_1"/>
    <property type="match status" value="1"/>
</dbReference>
<name>A0ABZ2V2B4_9RHOB</name>
<dbReference type="EC" id="2.1.1.63" evidence="8"/>
<dbReference type="InterPro" id="IPR036631">
    <property type="entry name" value="MGMT_N_sf"/>
</dbReference>
<evidence type="ECO:0000256" key="6">
    <source>
        <dbReference type="ARBA" id="ARBA00049348"/>
    </source>
</evidence>
<dbReference type="GO" id="GO:0032259">
    <property type="term" value="P:methylation"/>
    <property type="evidence" value="ECO:0007669"/>
    <property type="project" value="UniProtKB-KW"/>
</dbReference>
<evidence type="ECO:0000256" key="2">
    <source>
        <dbReference type="ARBA" id="ARBA00022603"/>
    </source>
</evidence>
<dbReference type="Proteomes" id="UP001440612">
    <property type="component" value="Chromosome"/>
</dbReference>
<dbReference type="InterPro" id="IPR036388">
    <property type="entry name" value="WH-like_DNA-bd_sf"/>
</dbReference>
<organism evidence="8 9">
    <name type="scientific">Yoonia phaeophyticola</name>
    <dbReference type="NCBI Taxonomy" id="3137369"/>
    <lineage>
        <taxon>Bacteria</taxon>
        <taxon>Pseudomonadati</taxon>
        <taxon>Pseudomonadota</taxon>
        <taxon>Alphaproteobacteria</taxon>
        <taxon>Rhodobacterales</taxon>
        <taxon>Paracoccaceae</taxon>
        <taxon>Yoonia</taxon>
    </lineage>
</organism>
<evidence type="ECO:0000256" key="1">
    <source>
        <dbReference type="ARBA" id="ARBA00001286"/>
    </source>
</evidence>
<dbReference type="CDD" id="cd06445">
    <property type="entry name" value="ATase"/>
    <property type="match status" value="1"/>
</dbReference>
<comment type="catalytic activity">
    <reaction evidence="6">
        <text>a 6-O-methyl-2'-deoxyguanosine in DNA + L-cysteinyl-[protein] = S-methyl-L-cysteinyl-[protein] + a 2'-deoxyguanosine in DNA</text>
        <dbReference type="Rhea" id="RHEA:24000"/>
        <dbReference type="Rhea" id="RHEA-COMP:10131"/>
        <dbReference type="Rhea" id="RHEA-COMP:10132"/>
        <dbReference type="Rhea" id="RHEA-COMP:11367"/>
        <dbReference type="Rhea" id="RHEA-COMP:11368"/>
        <dbReference type="ChEBI" id="CHEBI:29950"/>
        <dbReference type="ChEBI" id="CHEBI:82612"/>
        <dbReference type="ChEBI" id="CHEBI:85445"/>
        <dbReference type="ChEBI" id="CHEBI:85448"/>
        <dbReference type="EC" id="2.1.1.63"/>
    </reaction>
</comment>
<dbReference type="InterPro" id="IPR036217">
    <property type="entry name" value="MethylDNA_cys_MeTrfase_DNAb"/>
</dbReference>
<dbReference type="Gene3D" id="3.30.160.70">
    <property type="entry name" value="Methylated DNA-protein cysteine methyltransferase domain"/>
    <property type="match status" value="1"/>
</dbReference>
<evidence type="ECO:0000259" key="7">
    <source>
        <dbReference type="Pfam" id="PF01035"/>
    </source>
</evidence>
<evidence type="ECO:0000313" key="8">
    <source>
        <dbReference type="EMBL" id="WZC48558.1"/>
    </source>
</evidence>
<evidence type="ECO:0000256" key="4">
    <source>
        <dbReference type="ARBA" id="ARBA00022763"/>
    </source>
</evidence>
<dbReference type="PANTHER" id="PTHR10815:SF5">
    <property type="entry name" value="METHYLATED-DNA--PROTEIN-CYSTEINE METHYLTRANSFERASE"/>
    <property type="match status" value="1"/>
</dbReference>
<dbReference type="EMBL" id="CP150951">
    <property type="protein sequence ID" value="WZC48558.1"/>
    <property type="molecule type" value="Genomic_DNA"/>
</dbReference>
<dbReference type="InterPro" id="IPR014048">
    <property type="entry name" value="MethylDNA_cys_MeTrfase_DNA-bd"/>
</dbReference>
<dbReference type="Gene3D" id="1.10.10.10">
    <property type="entry name" value="Winged helix-like DNA-binding domain superfamily/Winged helix DNA-binding domain"/>
    <property type="match status" value="1"/>
</dbReference>
<keyword evidence="2 8" id="KW-0489">Methyltransferase</keyword>
<keyword evidence="4" id="KW-0227">DNA damage</keyword>
<dbReference type="InterPro" id="IPR001497">
    <property type="entry name" value="MethylDNA_cys_MeTrfase_AS"/>
</dbReference>
<dbReference type="GO" id="GO:0003908">
    <property type="term" value="F:methylated-DNA-[protein]-cysteine S-methyltransferase activity"/>
    <property type="evidence" value="ECO:0007669"/>
    <property type="project" value="UniProtKB-EC"/>
</dbReference>
<evidence type="ECO:0000313" key="9">
    <source>
        <dbReference type="Proteomes" id="UP001440612"/>
    </source>
</evidence>
<feature type="domain" description="Methylated-DNA-[protein]-cysteine S-methyltransferase DNA binding" evidence="7">
    <location>
        <begin position="69"/>
        <end position="147"/>
    </location>
</feature>
<dbReference type="SUPFAM" id="SSF53155">
    <property type="entry name" value="Methylated DNA-protein cysteine methyltransferase domain"/>
    <property type="match status" value="1"/>
</dbReference>
<dbReference type="PROSITE" id="PS00374">
    <property type="entry name" value="MGMT"/>
    <property type="match status" value="1"/>
</dbReference>
<keyword evidence="9" id="KW-1185">Reference proteome</keyword>
<proteinExistence type="predicted"/>
<comment type="catalytic activity">
    <reaction evidence="1">
        <text>a 4-O-methyl-thymidine in DNA + L-cysteinyl-[protein] = a thymidine in DNA + S-methyl-L-cysteinyl-[protein]</text>
        <dbReference type="Rhea" id="RHEA:53428"/>
        <dbReference type="Rhea" id="RHEA-COMP:10131"/>
        <dbReference type="Rhea" id="RHEA-COMP:10132"/>
        <dbReference type="Rhea" id="RHEA-COMP:13555"/>
        <dbReference type="Rhea" id="RHEA-COMP:13556"/>
        <dbReference type="ChEBI" id="CHEBI:29950"/>
        <dbReference type="ChEBI" id="CHEBI:82612"/>
        <dbReference type="ChEBI" id="CHEBI:137386"/>
        <dbReference type="ChEBI" id="CHEBI:137387"/>
        <dbReference type="EC" id="2.1.1.63"/>
    </reaction>
</comment>
<reference evidence="9" key="1">
    <citation type="submission" date="2024-04" db="EMBL/GenBank/DDBJ databases">
        <title>Phylogenomic analyses of a clade within the roseobacter group suggest taxonomic reassignments of species of the genera Aestuariivita, Citreicella, Loktanella, Nautella, Pelagibaca, Ruegeria, Thalassobius, Thiobacimonas and Tropicibacter, and the proposal o.</title>
        <authorList>
            <person name="Jeon C.O."/>
        </authorList>
    </citation>
    <scope>NUCLEOTIDE SEQUENCE [LARGE SCALE GENOMIC DNA]</scope>
    <source>
        <strain evidence="9">BS5-3</strain>
    </source>
</reference>
<dbReference type="NCBIfam" id="TIGR00589">
    <property type="entry name" value="ogt"/>
    <property type="match status" value="1"/>
</dbReference>
<accession>A0ABZ2V2B4</accession>